<dbReference type="EMBL" id="DVMS01000088">
    <property type="protein sequence ID" value="HIU38623.1"/>
    <property type="molecule type" value="Genomic_DNA"/>
</dbReference>
<protein>
    <submittedName>
        <fullName evidence="1">Uncharacterized protein</fullName>
    </submittedName>
</protein>
<feature type="non-terminal residue" evidence="1">
    <location>
        <position position="1"/>
    </location>
</feature>
<organism evidence="1 2">
    <name type="scientific">Candidatus Limisoma intestinavium</name>
    <dbReference type="NCBI Taxonomy" id="2840856"/>
    <lineage>
        <taxon>Bacteria</taxon>
        <taxon>Pseudomonadati</taxon>
        <taxon>Bacteroidota</taxon>
        <taxon>Bacteroidia</taxon>
        <taxon>Bacteroidales</taxon>
        <taxon>Candidatus Limisoma</taxon>
    </lineage>
</organism>
<evidence type="ECO:0000313" key="2">
    <source>
        <dbReference type="Proteomes" id="UP000824076"/>
    </source>
</evidence>
<gene>
    <name evidence="1" type="ORF">IAD18_03025</name>
</gene>
<dbReference type="Proteomes" id="UP000824076">
    <property type="component" value="Unassembled WGS sequence"/>
</dbReference>
<evidence type="ECO:0000313" key="1">
    <source>
        <dbReference type="EMBL" id="HIU38623.1"/>
    </source>
</evidence>
<comment type="caution">
    <text evidence="1">The sequence shown here is derived from an EMBL/GenBank/DDBJ whole genome shotgun (WGS) entry which is preliminary data.</text>
</comment>
<reference evidence="1" key="1">
    <citation type="submission" date="2020-10" db="EMBL/GenBank/DDBJ databases">
        <authorList>
            <person name="Gilroy R."/>
        </authorList>
    </citation>
    <scope>NUCLEOTIDE SEQUENCE</scope>
    <source>
        <strain evidence="1">17073</strain>
    </source>
</reference>
<dbReference type="AlphaFoldDB" id="A0A9D1LFD9"/>
<sequence length="193" mass="22977">CYSGEEACRLSIDWTIHGVYTARRVLFERWPYDDACRVFSDDNTTRVHYLKSREVRVCDAVYYYRKHAVSVSRQRGIGRLEILPALRSLRQTLLVEGLPSGDVWLVDLMLWRNVMGGWMYYYACRKKMTSDEKRRVREMLGAYYRSTDTSRLPIGIKWRFGYAPLKCCPPLYRMQMLVFTRLRLLLGLDKDRY</sequence>
<accession>A0A9D1LFD9</accession>
<proteinExistence type="predicted"/>
<reference evidence="1" key="2">
    <citation type="journal article" date="2021" name="PeerJ">
        <title>Extensive microbial diversity within the chicken gut microbiome revealed by metagenomics and culture.</title>
        <authorList>
            <person name="Gilroy R."/>
            <person name="Ravi A."/>
            <person name="Getino M."/>
            <person name="Pursley I."/>
            <person name="Horton D.L."/>
            <person name="Alikhan N.F."/>
            <person name="Baker D."/>
            <person name="Gharbi K."/>
            <person name="Hall N."/>
            <person name="Watson M."/>
            <person name="Adriaenssens E.M."/>
            <person name="Foster-Nyarko E."/>
            <person name="Jarju S."/>
            <person name="Secka A."/>
            <person name="Antonio M."/>
            <person name="Oren A."/>
            <person name="Chaudhuri R.R."/>
            <person name="La Ragione R."/>
            <person name="Hildebrand F."/>
            <person name="Pallen M.J."/>
        </authorList>
    </citation>
    <scope>NUCLEOTIDE SEQUENCE</scope>
    <source>
        <strain evidence="1">17073</strain>
    </source>
</reference>
<name>A0A9D1LFD9_9BACT</name>